<reference evidence="1 2" key="1">
    <citation type="submission" date="2016-02" db="EMBL/GenBank/DDBJ databases">
        <title>Genome analysis of coral dinoflagellate symbionts highlights evolutionary adaptations to a symbiotic lifestyle.</title>
        <authorList>
            <person name="Aranda M."/>
            <person name="Li Y."/>
            <person name="Liew Y.J."/>
            <person name="Baumgarten S."/>
            <person name="Simakov O."/>
            <person name="Wilson M."/>
            <person name="Piel J."/>
            <person name="Ashoor H."/>
            <person name="Bougouffa S."/>
            <person name="Bajic V.B."/>
            <person name="Ryu T."/>
            <person name="Ravasi T."/>
            <person name="Bayer T."/>
            <person name="Micklem G."/>
            <person name="Kim H."/>
            <person name="Bhak J."/>
            <person name="Lajeunesse T.C."/>
            <person name="Voolstra C.R."/>
        </authorList>
    </citation>
    <scope>NUCLEOTIDE SEQUENCE [LARGE SCALE GENOMIC DNA]</scope>
    <source>
        <strain evidence="1 2">CCMP2467</strain>
    </source>
</reference>
<protein>
    <submittedName>
        <fullName evidence="1">Uncharacterized protein</fullName>
    </submittedName>
</protein>
<organism evidence="1 2">
    <name type="scientific">Symbiodinium microadriaticum</name>
    <name type="common">Dinoflagellate</name>
    <name type="synonym">Zooxanthella microadriatica</name>
    <dbReference type="NCBI Taxonomy" id="2951"/>
    <lineage>
        <taxon>Eukaryota</taxon>
        <taxon>Sar</taxon>
        <taxon>Alveolata</taxon>
        <taxon>Dinophyceae</taxon>
        <taxon>Suessiales</taxon>
        <taxon>Symbiodiniaceae</taxon>
        <taxon>Symbiodinium</taxon>
    </lineage>
</organism>
<accession>A0A1Q9DKY4</accession>
<dbReference type="AlphaFoldDB" id="A0A1Q9DKY4"/>
<dbReference type="Proteomes" id="UP000186817">
    <property type="component" value="Unassembled WGS sequence"/>
</dbReference>
<evidence type="ECO:0000313" key="1">
    <source>
        <dbReference type="EMBL" id="OLP95818.1"/>
    </source>
</evidence>
<name>A0A1Q9DKY4_SYMMI</name>
<sequence>MRRLAAALFATAAGQDGVWLFRYFIERMDCRIGTGEDMLWDDLATYLAQRKVPSPQRLAIMSSTLQDVLLPFGVADPTVALGCALGTSAALQELATACVDLLGGRCVQRGLRLLHLSKLFMLFQFNDFGAWFSHSRWQTDMQRIATASQGLAELSRQDAAGGATLVAEPANLRNPSWNIGLVTYCNYNNTDAMATLQTALALLCCLLGAGTELPVVDLAKADWKEQALEALQKHASFYLTNHGCSSMRELGKCGK</sequence>
<proteinExistence type="predicted"/>
<keyword evidence="2" id="KW-1185">Reference proteome</keyword>
<evidence type="ECO:0000313" key="2">
    <source>
        <dbReference type="Proteomes" id="UP000186817"/>
    </source>
</evidence>
<dbReference type="EMBL" id="LSRX01000489">
    <property type="protein sequence ID" value="OLP95818.1"/>
    <property type="molecule type" value="Genomic_DNA"/>
</dbReference>
<comment type="caution">
    <text evidence="1">The sequence shown here is derived from an EMBL/GenBank/DDBJ whole genome shotgun (WGS) entry which is preliminary data.</text>
</comment>
<gene>
    <name evidence="1" type="ORF">AK812_SmicGene22013</name>
</gene>